<feature type="transmembrane region" description="Helical" evidence="1">
    <location>
        <begin position="593"/>
        <end position="612"/>
    </location>
</feature>
<name>A0A1J4KNT1_9EUKA</name>
<dbReference type="PANTHER" id="PTHR14795:SF0">
    <property type="entry name" value="TRANSMEMBRANE PROTEIN 62"/>
    <property type="match status" value="1"/>
</dbReference>
<proteinExistence type="predicted"/>
<comment type="caution">
    <text evidence="2">The sequence shown here is derived from an EMBL/GenBank/DDBJ whole genome shotgun (WGS) entry which is preliminary data.</text>
</comment>
<feature type="transmembrane region" description="Helical" evidence="1">
    <location>
        <begin position="569"/>
        <end position="586"/>
    </location>
</feature>
<protein>
    <submittedName>
        <fullName evidence="2">Uncharacterized protein</fullName>
    </submittedName>
</protein>
<dbReference type="GeneID" id="94834223"/>
<dbReference type="AlphaFoldDB" id="A0A1J4KNT1"/>
<dbReference type="PANTHER" id="PTHR14795">
    <property type="entry name" value="HELICASE RELATED"/>
    <property type="match status" value="1"/>
</dbReference>
<dbReference type="InterPro" id="IPR029052">
    <property type="entry name" value="Metallo-depent_PP-like"/>
</dbReference>
<feature type="transmembrane region" description="Helical" evidence="1">
    <location>
        <begin position="698"/>
        <end position="723"/>
    </location>
</feature>
<keyword evidence="3" id="KW-1185">Reference proteome</keyword>
<dbReference type="EMBL" id="MLAK01000556">
    <property type="protein sequence ID" value="OHT12770.1"/>
    <property type="molecule type" value="Genomic_DNA"/>
</dbReference>
<keyword evidence="1" id="KW-0472">Membrane</keyword>
<dbReference type="VEuPathDB" id="TrichDB:TRFO_17321"/>
<dbReference type="Gene3D" id="3.60.21.10">
    <property type="match status" value="1"/>
</dbReference>
<keyword evidence="1" id="KW-1133">Transmembrane helix</keyword>
<reference evidence="2" key="1">
    <citation type="submission" date="2016-10" db="EMBL/GenBank/DDBJ databases">
        <authorList>
            <person name="Benchimol M."/>
            <person name="Almeida L.G."/>
            <person name="Vasconcelos A.T."/>
            <person name="Perreira-Neves A."/>
            <person name="Rosa I.A."/>
            <person name="Tasca T."/>
            <person name="Bogo M.R."/>
            <person name="de Souza W."/>
        </authorList>
    </citation>
    <scope>NUCLEOTIDE SEQUENCE [LARGE SCALE GENOMIC DNA]</scope>
    <source>
        <strain evidence="2">K</strain>
    </source>
</reference>
<keyword evidence="1" id="KW-0812">Transmembrane</keyword>
<evidence type="ECO:0000313" key="2">
    <source>
        <dbReference type="EMBL" id="OHT12770.1"/>
    </source>
</evidence>
<feature type="transmembrane region" description="Helical" evidence="1">
    <location>
        <begin position="528"/>
        <end position="549"/>
    </location>
</feature>
<dbReference type="OrthoDB" id="45365at2759"/>
<feature type="transmembrane region" description="Helical" evidence="1">
    <location>
        <begin position="667"/>
        <end position="692"/>
    </location>
</feature>
<dbReference type="RefSeq" id="XP_068365906.1">
    <property type="nucleotide sequence ID" value="XM_068499519.1"/>
</dbReference>
<gene>
    <name evidence="2" type="ORF">TRFO_17321</name>
</gene>
<dbReference type="Proteomes" id="UP000179807">
    <property type="component" value="Unassembled WGS sequence"/>
</dbReference>
<accession>A0A1J4KNT1</accession>
<dbReference type="SUPFAM" id="SSF56300">
    <property type="entry name" value="Metallo-dependent phosphatases"/>
    <property type="match status" value="1"/>
</dbReference>
<organism evidence="2 3">
    <name type="scientific">Tritrichomonas foetus</name>
    <dbReference type="NCBI Taxonomy" id="1144522"/>
    <lineage>
        <taxon>Eukaryota</taxon>
        <taxon>Metamonada</taxon>
        <taxon>Parabasalia</taxon>
        <taxon>Tritrichomonadida</taxon>
        <taxon>Tritrichomonadidae</taxon>
        <taxon>Tritrichomonas</taxon>
    </lineage>
</organism>
<sequence>MSLKQSCVNSSFKALPYYLTQCFWIIYFVAPIIIAYLFPNKTSIVRIVSRSIFHASNILNLNNENIKNAENANTRSKISNKKILNTIWNTSNDPFIFAHISDTHFSSLKTENNDVFNIALDLLNRWNPKFTVNSGDLVDNLDSMKMPVFGQQDEDSWKIYHKVFENYSNPLFECAGNHDMFGVKGRTSEGNYFTHYSHSLQGRRFQSDDDFKLQVFEFINNNSNNINNYNILNDNKFHVIAINPFEFPTAHSLMLLFASIDKEILDRLEDALDQYPNSIVMSHYPVLEFHSEKSKKGRTFQDIIGSEDVMIYLSGHSHPIDCTLQHHGKGNLEVIAPSTRNEYRQFGMVSIDNGNIRWSVVNMNNPSDFIVTYPIPKEQLTFHSTFDDLTSEIRVVSLSKNTEAKIHVQVLKKSPESSLSSKLLNSITSTKLFKFYRILKAKVLSKPVKTLEMEEILKSYAIVKEDNLKFDREFDGHALYSTPLGITEYGEYKIYFTGDFEYEFDTVFNTSVEVGGENEPEHVSVMWMLSYIFIVVWIFLAVIVTPLPFTCTFFEKVEDWIEGINTESSYWLFSIFLGFFACRARVQRAPTLVRLIALFAVYSVFFLPSLIFETEGTLGFTWIYGIFINNVSYYADYGTFYGLFYLMIVCFPMLILISSFGVKEWNLWLLGDLIFALIPIAGIPFICIRVAIQTSGRFYIIFSPQFVILPILIIIMFIVWRILANRKPKSIMSETSLENPLTTQIDTSVYK</sequence>
<evidence type="ECO:0000313" key="3">
    <source>
        <dbReference type="Proteomes" id="UP000179807"/>
    </source>
</evidence>
<feature type="transmembrane region" description="Helical" evidence="1">
    <location>
        <begin position="640"/>
        <end position="660"/>
    </location>
</feature>
<evidence type="ECO:0000256" key="1">
    <source>
        <dbReference type="SAM" id="Phobius"/>
    </source>
</evidence>
<feature type="transmembrane region" description="Helical" evidence="1">
    <location>
        <begin position="18"/>
        <end position="38"/>
    </location>
</feature>